<accession>A0ABD1W0H1</accession>
<comment type="caution">
    <text evidence="1">The sequence shown here is derived from an EMBL/GenBank/DDBJ whole genome shotgun (WGS) entry which is preliminary data.</text>
</comment>
<name>A0ABD1W0H1_9LAMI</name>
<organism evidence="1 2">
    <name type="scientific">Abeliophyllum distichum</name>
    <dbReference type="NCBI Taxonomy" id="126358"/>
    <lineage>
        <taxon>Eukaryota</taxon>
        <taxon>Viridiplantae</taxon>
        <taxon>Streptophyta</taxon>
        <taxon>Embryophyta</taxon>
        <taxon>Tracheophyta</taxon>
        <taxon>Spermatophyta</taxon>
        <taxon>Magnoliopsida</taxon>
        <taxon>eudicotyledons</taxon>
        <taxon>Gunneridae</taxon>
        <taxon>Pentapetalae</taxon>
        <taxon>asterids</taxon>
        <taxon>lamiids</taxon>
        <taxon>Lamiales</taxon>
        <taxon>Oleaceae</taxon>
        <taxon>Forsythieae</taxon>
        <taxon>Abeliophyllum</taxon>
    </lineage>
</organism>
<protein>
    <submittedName>
        <fullName evidence="1">Uncharacterized protein</fullName>
    </submittedName>
</protein>
<dbReference type="EMBL" id="JBFOLK010000001">
    <property type="protein sequence ID" value="KAL2542995.1"/>
    <property type="molecule type" value="Genomic_DNA"/>
</dbReference>
<reference evidence="2" key="1">
    <citation type="submission" date="2024-07" db="EMBL/GenBank/DDBJ databases">
        <title>Two chromosome-level genome assemblies of Korean endemic species Abeliophyllum distichum and Forsythia ovata (Oleaceae).</title>
        <authorList>
            <person name="Jang H."/>
        </authorList>
    </citation>
    <scope>NUCLEOTIDE SEQUENCE [LARGE SCALE GENOMIC DNA]</scope>
</reference>
<evidence type="ECO:0000313" key="1">
    <source>
        <dbReference type="EMBL" id="KAL2542995.1"/>
    </source>
</evidence>
<gene>
    <name evidence="1" type="ORF">Adt_03973</name>
</gene>
<dbReference type="Proteomes" id="UP001604336">
    <property type="component" value="Unassembled WGS sequence"/>
</dbReference>
<dbReference type="AlphaFoldDB" id="A0ABD1W0H1"/>
<evidence type="ECO:0000313" key="2">
    <source>
        <dbReference type="Proteomes" id="UP001604336"/>
    </source>
</evidence>
<sequence length="101" mass="10717">MIDALNGIDGLNNSKDLPCDYPSHISSGILASKMVDVNDEKEVNSGTSIVKILENGQDALVTPCSLSLIVVLTSIINNHGIVPICFSMSGLLFGIIKTLLF</sequence>
<proteinExistence type="predicted"/>
<keyword evidence="2" id="KW-1185">Reference proteome</keyword>